<feature type="binding site" evidence="15">
    <location>
        <position position="467"/>
    </location>
    <ligand>
        <name>Mg(2+)</name>
        <dbReference type="ChEBI" id="CHEBI:18420"/>
        <note>shared with alpha subunit</note>
    </ligand>
</feature>
<proteinExistence type="inferred from homology"/>
<dbReference type="GO" id="GO:0016740">
    <property type="term" value="F:transferase activity"/>
    <property type="evidence" value="ECO:0007669"/>
    <property type="project" value="UniProtKB-ARBA"/>
</dbReference>
<dbReference type="EMBL" id="MUYF01000003">
    <property type="protein sequence ID" value="OOL81058.1"/>
    <property type="molecule type" value="Genomic_DNA"/>
</dbReference>
<feature type="domain" description="FDX-ACB" evidence="18">
    <location>
        <begin position="710"/>
        <end position="803"/>
    </location>
</feature>
<evidence type="ECO:0000256" key="5">
    <source>
        <dbReference type="ARBA" id="ARBA00022555"/>
    </source>
</evidence>
<dbReference type="SUPFAM" id="SSF56037">
    <property type="entry name" value="PheT/TilS domain"/>
    <property type="match status" value="1"/>
</dbReference>
<dbReference type="InterPro" id="IPR020825">
    <property type="entry name" value="Phe-tRNA_synthase-like_B3/B4"/>
</dbReference>
<dbReference type="FunFam" id="3.30.930.10:FF:000022">
    <property type="entry name" value="Phenylalanine--tRNA ligase beta subunit"/>
    <property type="match status" value="1"/>
</dbReference>
<dbReference type="InterPro" id="IPR005121">
    <property type="entry name" value="Fdx_antiC-bd"/>
</dbReference>
<dbReference type="SMART" id="SM00874">
    <property type="entry name" value="B5"/>
    <property type="match status" value="1"/>
</dbReference>
<dbReference type="GO" id="GO:0005524">
    <property type="term" value="F:ATP binding"/>
    <property type="evidence" value="ECO:0007669"/>
    <property type="project" value="UniProtKB-UniRule"/>
</dbReference>
<dbReference type="InterPro" id="IPR009061">
    <property type="entry name" value="DNA-bd_dom_put_sf"/>
</dbReference>
<feature type="binding site" evidence="15">
    <location>
        <position position="471"/>
    </location>
    <ligand>
        <name>Mg(2+)</name>
        <dbReference type="ChEBI" id="CHEBI:18420"/>
        <note>shared with alpha subunit</note>
    </ligand>
</feature>
<dbReference type="NCBIfam" id="NF045760">
    <property type="entry name" value="YtpR"/>
    <property type="match status" value="1"/>
</dbReference>
<evidence type="ECO:0000256" key="10">
    <source>
        <dbReference type="ARBA" id="ARBA00022842"/>
    </source>
</evidence>
<keyword evidence="12 15" id="KW-0648">Protein biosynthesis</keyword>
<evidence type="ECO:0000313" key="20">
    <source>
        <dbReference type="EMBL" id="OOL81058.1"/>
    </source>
</evidence>
<dbReference type="SUPFAM" id="SSF55681">
    <property type="entry name" value="Class II aaRS and biotin synthetases"/>
    <property type="match status" value="1"/>
</dbReference>
<dbReference type="InterPro" id="IPR012340">
    <property type="entry name" value="NA-bd_OB-fold"/>
</dbReference>
<evidence type="ECO:0000256" key="1">
    <source>
        <dbReference type="ARBA" id="ARBA00004496"/>
    </source>
</evidence>
<comment type="similarity">
    <text evidence="2 15">Belongs to the phenylalanyl-tRNA synthetase beta subunit family. Type 1 subfamily.</text>
</comment>
<evidence type="ECO:0000256" key="4">
    <source>
        <dbReference type="ARBA" id="ARBA00022490"/>
    </source>
</evidence>
<dbReference type="SMART" id="SM00896">
    <property type="entry name" value="FDX-ACB"/>
    <property type="match status" value="1"/>
</dbReference>
<evidence type="ECO:0000256" key="11">
    <source>
        <dbReference type="ARBA" id="ARBA00022884"/>
    </source>
</evidence>
<dbReference type="CDD" id="cd00769">
    <property type="entry name" value="PheRS_beta_core"/>
    <property type="match status" value="1"/>
</dbReference>
<accession>A0A1S8KMU4</accession>
<dbReference type="SUPFAM" id="SSF50249">
    <property type="entry name" value="Nucleic acid-binding proteins"/>
    <property type="match status" value="1"/>
</dbReference>
<evidence type="ECO:0000259" key="18">
    <source>
        <dbReference type="PROSITE" id="PS51447"/>
    </source>
</evidence>
<keyword evidence="7 15" id="KW-0479">Metal-binding</keyword>
<evidence type="ECO:0000313" key="21">
    <source>
        <dbReference type="Proteomes" id="UP000190409"/>
    </source>
</evidence>
<evidence type="ECO:0000256" key="14">
    <source>
        <dbReference type="ARBA" id="ARBA00049255"/>
    </source>
</evidence>
<dbReference type="Pfam" id="PF03483">
    <property type="entry name" value="B3_4"/>
    <property type="match status" value="1"/>
</dbReference>
<evidence type="ECO:0000256" key="8">
    <source>
        <dbReference type="ARBA" id="ARBA00022741"/>
    </source>
</evidence>
<evidence type="ECO:0000256" key="12">
    <source>
        <dbReference type="ARBA" id="ARBA00022917"/>
    </source>
</evidence>
<keyword evidence="9 15" id="KW-0067">ATP-binding</keyword>
<dbReference type="Gene3D" id="2.40.50.140">
    <property type="entry name" value="Nucleic acid-binding proteins"/>
    <property type="match status" value="1"/>
</dbReference>
<comment type="subunit">
    <text evidence="3 15">Tetramer of two alpha and two beta subunits.</text>
</comment>
<dbReference type="AlphaFoldDB" id="A0A1S8KMU4"/>
<comment type="subcellular location">
    <subcellularLocation>
        <location evidence="1 15">Cytoplasm</location>
    </subcellularLocation>
</comment>
<dbReference type="NCBIfam" id="TIGR00472">
    <property type="entry name" value="pheT_bact"/>
    <property type="match status" value="1"/>
</dbReference>
<keyword evidence="4 15" id="KW-0963">Cytoplasm</keyword>
<keyword evidence="11 16" id="KW-0694">RNA-binding</keyword>
<organism evidence="20 21">
    <name type="scientific">Dolosigranulum pigrum</name>
    <dbReference type="NCBI Taxonomy" id="29394"/>
    <lineage>
        <taxon>Bacteria</taxon>
        <taxon>Bacillati</taxon>
        <taxon>Bacillota</taxon>
        <taxon>Bacilli</taxon>
        <taxon>Lactobacillales</taxon>
        <taxon>Carnobacteriaceae</taxon>
        <taxon>Dolosigranulum</taxon>
    </lineage>
</organism>
<dbReference type="Pfam" id="PF01588">
    <property type="entry name" value="tRNA_bind"/>
    <property type="match status" value="1"/>
</dbReference>
<evidence type="ECO:0000256" key="6">
    <source>
        <dbReference type="ARBA" id="ARBA00022598"/>
    </source>
</evidence>
<feature type="binding site" evidence="15">
    <location>
        <position position="470"/>
    </location>
    <ligand>
        <name>Mg(2+)</name>
        <dbReference type="ChEBI" id="CHEBI:18420"/>
        <note>shared with alpha subunit</note>
    </ligand>
</feature>
<dbReference type="Proteomes" id="UP000190409">
    <property type="component" value="Unassembled WGS sequence"/>
</dbReference>
<dbReference type="InterPro" id="IPR045060">
    <property type="entry name" value="Phe-tRNA-ligase_IIc_bsu"/>
</dbReference>
<dbReference type="CDD" id="cd02796">
    <property type="entry name" value="tRNA_bind_bactPheRS"/>
    <property type="match status" value="1"/>
</dbReference>
<dbReference type="SMART" id="SM00873">
    <property type="entry name" value="B3_4"/>
    <property type="match status" value="1"/>
</dbReference>
<dbReference type="FunFam" id="3.50.40.10:FF:000001">
    <property type="entry name" value="Phenylalanine--tRNA ligase beta subunit"/>
    <property type="match status" value="1"/>
</dbReference>
<dbReference type="InterPro" id="IPR005147">
    <property type="entry name" value="tRNA_synthase_B5-dom"/>
</dbReference>
<keyword evidence="13 15" id="KW-0030">Aminoacyl-tRNA synthetase</keyword>
<dbReference type="InterPro" id="IPR004532">
    <property type="entry name" value="Phe-tRNA-ligase_IIc_bsu_bact"/>
</dbReference>
<evidence type="ECO:0000256" key="7">
    <source>
        <dbReference type="ARBA" id="ARBA00022723"/>
    </source>
</evidence>
<protein>
    <recommendedName>
        <fullName evidence="15">Phenylalanine--tRNA ligase beta subunit</fullName>
        <ecNumber evidence="15">6.1.1.20</ecNumber>
    </recommendedName>
    <alternativeName>
        <fullName evidence="15">Phenylalanyl-tRNA synthetase beta subunit</fullName>
        <shortName evidence="15">PheRS</shortName>
    </alternativeName>
</protein>
<reference evidence="20 21" key="1">
    <citation type="submission" date="2017-01" db="EMBL/GenBank/DDBJ databases">
        <title>Complete Genome Sequence of Dolosigranulum pigrum isolated from a Patient with interstitial lung disease.</title>
        <authorList>
            <person name="Mukhopadhyay R."/>
            <person name="Joaquin J."/>
            <person name="Hogue R."/>
            <person name="Fitzgerald S."/>
            <person name="Jospin G."/>
            <person name="Eisen J.A."/>
            <person name="Chaturvedi V."/>
        </authorList>
    </citation>
    <scope>NUCLEOTIDE SEQUENCE [LARGE SCALE GENOMIC DNA]</scope>
    <source>
        <strain evidence="20 21">15S00348</strain>
    </source>
</reference>
<dbReference type="Gene3D" id="3.30.70.380">
    <property type="entry name" value="Ferrodoxin-fold anticodon-binding domain"/>
    <property type="match status" value="1"/>
</dbReference>
<dbReference type="InterPro" id="IPR002547">
    <property type="entry name" value="tRNA-bd_dom"/>
</dbReference>
<comment type="caution">
    <text evidence="20">The sequence shown here is derived from an EMBL/GenBank/DDBJ whole genome shotgun (WGS) entry which is preliminary data.</text>
</comment>
<dbReference type="InterPro" id="IPR041616">
    <property type="entry name" value="PheRS_beta_core"/>
</dbReference>
<keyword evidence="10 15" id="KW-0460">Magnesium</keyword>
<dbReference type="Pfam" id="PF17759">
    <property type="entry name" value="tRNA_synthFbeta"/>
    <property type="match status" value="1"/>
</dbReference>
<dbReference type="PROSITE" id="PS51483">
    <property type="entry name" value="B5"/>
    <property type="match status" value="1"/>
</dbReference>
<dbReference type="InterPro" id="IPR036690">
    <property type="entry name" value="Fdx_antiC-bd_sf"/>
</dbReference>
<feature type="binding site" evidence="15">
    <location>
        <position position="461"/>
    </location>
    <ligand>
        <name>Mg(2+)</name>
        <dbReference type="ChEBI" id="CHEBI:18420"/>
        <note>shared with alpha subunit</note>
    </ligand>
</feature>
<dbReference type="Gene3D" id="3.50.40.10">
    <property type="entry name" value="Phenylalanyl-trna Synthetase, Chain B, domain 3"/>
    <property type="match status" value="1"/>
</dbReference>
<dbReference type="PROSITE" id="PS50886">
    <property type="entry name" value="TRBD"/>
    <property type="match status" value="1"/>
</dbReference>
<dbReference type="Pfam" id="PF03147">
    <property type="entry name" value="FDX-ACB"/>
    <property type="match status" value="1"/>
</dbReference>
<dbReference type="InterPro" id="IPR045864">
    <property type="entry name" value="aa-tRNA-synth_II/BPL/LPL"/>
</dbReference>
<dbReference type="HAMAP" id="MF_00283">
    <property type="entry name" value="Phe_tRNA_synth_beta1"/>
    <property type="match status" value="1"/>
</dbReference>
<dbReference type="Pfam" id="PF03484">
    <property type="entry name" value="B5"/>
    <property type="match status" value="1"/>
</dbReference>
<name>A0A1S8KMU4_9LACT</name>
<dbReference type="Gene3D" id="3.30.56.10">
    <property type="match status" value="2"/>
</dbReference>
<evidence type="ECO:0000256" key="2">
    <source>
        <dbReference type="ARBA" id="ARBA00008653"/>
    </source>
</evidence>
<comment type="cofactor">
    <cofactor evidence="15">
        <name>Mg(2+)</name>
        <dbReference type="ChEBI" id="CHEBI:18420"/>
    </cofactor>
    <text evidence="15">Binds 2 magnesium ions per tetramer.</text>
</comment>
<dbReference type="EC" id="6.1.1.20" evidence="15"/>
<evidence type="ECO:0000256" key="13">
    <source>
        <dbReference type="ARBA" id="ARBA00023146"/>
    </source>
</evidence>
<dbReference type="SUPFAM" id="SSF54991">
    <property type="entry name" value="Anticodon-binding domain of PheRS"/>
    <property type="match status" value="1"/>
</dbReference>
<dbReference type="FunFam" id="3.30.70.380:FF:000001">
    <property type="entry name" value="Phenylalanine--tRNA ligase beta subunit"/>
    <property type="match status" value="1"/>
</dbReference>
<dbReference type="Gene3D" id="3.30.930.10">
    <property type="entry name" value="Bira Bifunctional Protein, Domain 2"/>
    <property type="match status" value="1"/>
</dbReference>
<feature type="domain" description="TRNA-binding" evidence="17">
    <location>
        <begin position="39"/>
        <end position="154"/>
    </location>
</feature>
<dbReference type="GO" id="GO:0009328">
    <property type="term" value="C:phenylalanine-tRNA ligase complex"/>
    <property type="evidence" value="ECO:0007669"/>
    <property type="project" value="TreeGrafter"/>
</dbReference>
<evidence type="ECO:0000259" key="19">
    <source>
        <dbReference type="PROSITE" id="PS51483"/>
    </source>
</evidence>
<dbReference type="PROSITE" id="PS51447">
    <property type="entry name" value="FDX_ACB"/>
    <property type="match status" value="1"/>
</dbReference>
<dbReference type="InterPro" id="IPR033714">
    <property type="entry name" value="tRNA_bind_bactPheRS"/>
</dbReference>
<feature type="domain" description="B5" evidence="19">
    <location>
        <begin position="408"/>
        <end position="483"/>
    </location>
</feature>
<comment type="catalytic activity">
    <reaction evidence="14 15">
        <text>tRNA(Phe) + L-phenylalanine + ATP = L-phenylalanyl-tRNA(Phe) + AMP + diphosphate + H(+)</text>
        <dbReference type="Rhea" id="RHEA:19413"/>
        <dbReference type="Rhea" id="RHEA-COMP:9668"/>
        <dbReference type="Rhea" id="RHEA-COMP:9699"/>
        <dbReference type="ChEBI" id="CHEBI:15378"/>
        <dbReference type="ChEBI" id="CHEBI:30616"/>
        <dbReference type="ChEBI" id="CHEBI:33019"/>
        <dbReference type="ChEBI" id="CHEBI:58095"/>
        <dbReference type="ChEBI" id="CHEBI:78442"/>
        <dbReference type="ChEBI" id="CHEBI:78531"/>
        <dbReference type="ChEBI" id="CHEBI:456215"/>
        <dbReference type="EC" id="6.1.1.20"/>
    </reaction>
</comment>
<evidence type="ECO:0000256" key="9">
    <source>
        <dbReference type="ARBA" id="ARBA00022840"/>
    </source>
</evidence>
<dbReference type="GO" id="GO:0006432">
    <property type="term" value="P:phenylalanyl-tRNA aminoacylation"/>
    <property type="evidence" value="ECO:0007669"/>
    <property type="project" value="UniProtKB-UniRule"/>
</dbReference>
<dbReference type="InterPro" id="IPR005146">
    <property type="entry name" value="B3/B4_tRNA-bd"/>
</dbReference>
<evidence type="ECO:0000256" key="15">
    <source>
        <dbReference type="HAMAP-Rule" id="MF_00283"/>
    </source>
</evidence>
<keyword evidence="5 16" id="KW-0820">tRNA-binding</keyword>
<dbReference type="FunFam" id="2.40.50.140:FF:000045">
    <property type="entry name" value="Phenylalanine--tRNA ligase beta subunit"/>
    <property type="match status" value="1"/>
</dbReference>
<evidence type="ECO:0000256" key="3">
    <source>
        <dbReference type="ARBA" id="ARBA00011209"/>
    </source>
</evidence>
<dbReference type="GO" id="GO:0000049">
    <property type="term" value="F:tRNA binding"/>
    <property type="evidence" value="ECO:0007669"/>
    <property type="project" value="UniProtKB-UniRule"/>
</dbReference>
<dbReference type="GO" id="GO:0004826">
    <property type="term" value="F:phenylalanine-tRNA ligase activity"/>
    <property type="evidence" value="ECO:0007669"/>
    <property type="project" value="UniProtKB-UniRule"/>
</dbReference>
<dbReference type="GO" id="GO:0000287">
    <property type="term" value="F:magnesium ion binding"/>
    <property type="evidence" value="ECO:0007669"/>
    <property type="project" value="UniProtKB-UniRule"/>
</dbReference>
<keyword evidence="8 15" id="KW-0547">Nucleotide-binding</keyword>
<gene>
    <name evidence="15" type="primary">pheT</name>
    <name evidence="20" type="ORF">BWX42_04190</name>
</gene>
<dbReference type="SUPFAM" id="SSF46955">
    <property type="entry name" value="Putative DNA-binding domain"/>
    <property type="match status" value="1"/>
</dbReference>
<sequence>MLVSYKWLNDYLNLDHVSAAELADKITLTGIEVDNIYQRSLDERVVVGEVISCEAVPGSDHLNVTKVNVGDEHPLQIVCGAPNVATGMKVIVAKTGAVLPGDFQIKQTTLMNIESHGMICSLEELGIKEDVIPKYAEEGIFSLPDELEVGMPVAPYLGLDDTIIELDVTPNRSDALSMRGMAHEVGAILDQDPTFEQPEVIESSADIADYVEVSVEDANDVPYYSLRVIENVTIGESPLWLQRKLMNAGIRPVDVAVDVTNYVMLEYGQPLHAFDYDRLPAKEMHVRRSRDGETMTTLDGKERTLTAEQLVIASGDTPVAIAGVMGGKNSEVTSNTTTIALETAQFNPTLVRKMAQQLNLRSQSSMRFEKGLNTAAVKEAADLAVTLIAELTGGQVVNNRAEVGQLKTENTAVSIAKTKLEHTIGIEFDEATLASIWRRLGFDFTLDNDVYTVAIPPRRPDIRMSADLVEEVARIYGYNRLPSTLPQMASTPGQLTAMQRMKRHVKYFLEQAGMHQAISYALTTPQKATLFNLLPTEQSVELAYPMSEDHKTLRQSIVSGLLDNAQYNHARQMKNIRFYELGRTFFRHEDSSISEKEQLGLLLSGEQLAASWNTDAKAVNFFDLKGIIEELLTVLGISEAVRFQATKVYSELHPGQAAEIYSGEKLIGLMGKLHPTLAAQYDLEEVYVAELDLTALATDNETTRLYHPIAKFPASSRDIALLVDQSVTHQAIVDVIEAHSDELLVDIKLFDLYEGEHVEAGKKSVAYSLTYQNPEANLKDEEVDVAFNRVKQALVEQLDATIR</sequence>
<dbReference type="GO" id="GO:0140096">
    <property type="term" value="F:catalytic activity, acting on a protein"/>
    <property type="evidence" value="ECO:0007669"/>
    <property type="project" value="UniProtKB-ARBA"/>
</dbReference>
<dbReference type="PANTHER" id="PTHR10947">
    <property type="entry name" value="PHENYLALANYL-TRNA SYNTHETASE BETA CHAIN AND LEUCINE-RICH REPEAT-CONTAINING PROTEIN 47"/>
    <property type="match status" value="1"/>
</dbReference>
<dbReference type="PANTHER" id="PTHR10947:SF0">
    <property type="entry name" value="PHENYLALANINE--TRNA LIGASE BETA SUBUNIT"/>
    <property type="match status" value="1"/>
</dbReference>
<keyword evidence="6 15" id="KW-0436">Ligase</keyword>
<evidence type="ECO:0000256" key="16">
    <source>
        <dbReference type="PROSITE-ProRule" id="PRU00209"/>
    </source>
</evidence>
<evidence type="ECO:0000259" key="17">
    <source>
        <dbReference type="PROSITE" id="PS50886"/>
    </source>
</evidence>